<feature type="compositionally biased region" description="Polar residues" evidence="1">
    <location>
        <begin position="148"/>
        <end position="163"/>
    </location>
</feature>
<keyword evidence="2" id="KW-0732">Signal</keyword>
<evidence type="ECO:0000313" key="4">
    <source>
        <dbReference type="EMBL" id="THH10004.1"/>
    </source>
</evidence>
<reference evidence="4 5" key="1">
    <citation type="submission" date="2019-02" db="EMBL/GenBank/DDBJ databases">
        <title>Genome sequencing of the rare red list fungi Phellinidium pouzarii.</title>
        <authorList>
            <person name="Buettner E."/>
            <person name="Kellner H."/>
        </authorList>
    </citation>
    <scope>NUCLEOTIDE SEQUENCE [LARGE SCALE GENOMIC DNA]</scope>
    <source>
        <strain evidence="4 5">DSM 108285</strain>
    </source>
</reference>
<sequence>MRVLTKFLDFFLSLSGSTTVSDKDLGKRVQTPPPLPPKDDLLEALSALNISGQTKQKQGFIGGFRHEPTNPDTDHKGYFPPVPPPFPAPSHVKSPMVPLPRPPAMLYTMPEPQLYTPSRTMRYALQSPDGPSNSALLHPNLSAPSFPPRSTSDCPRPSLSTDSSPERGQRLNASRHARPRADSTSSAPPSTSADSPSGRKKAIDERIQCNGMTKKGERCSRQVRADPPLNIVDPAAPTERFCFQHQKEVMEPSGFYSRTGTRKWVEFSEWIPIYLHPETQAALRVEMEKPQSASDVPGYIYAFEIRDEKTPSVIKLKVGRAVKLVKRIDEWSKQCGSKEQVLRGWWPGTVENGESEISLMKGRVKPGVNGPCCHRLERLIHLELADLVVYEPYLREGFPNLPGSDLPGSETCSAPASSPSTPTLMKTKARAAQHSPASLRTDGEQCSDCGANHKEIFTFTRPLKGPLKGNEWDKIVKPVIEKWGRFVDQYMTAST</sequence>
<feature type="chain" id="PRO_5020387418" description="Bacteriophage T5 Orf172 DNA-binding domain-containing protein" evidence="2">
    <location>
        <begin position="20"/>
        <end position="495"/>
    </location>
</feature>
<dbReference type="Proteomes" id="UP000308199">
    <property type="component" value="Unassembled WGS sequence"/>
</dbReference>
<feature type="region of interest" description="Disordered" evidence="1">
    <location>
        <begin position="123"/>
        <end position="204"/>
    </location>
</feature>
<evidence type="ECO:0000259" key="3">
    <source>
        <dbReference type="Pfam" id="PF10544"/>
    </source>
</evidence>
<feature type="compositionally biased region" description="Low complexity" evidence="1">
    <location>
        <begin position="182"/>
        <end position="196"/>
    </location>
</feature>
<dbReference type="PANTHER" id="PTHR28094:SF1">
    <property type="entry name" value="MEIOTICALLY UP-REGULATED GENE 113 PROTEIN"/>
    <property type="match status" value="1"/>
</dbReference>
<protein>
    <recommendedName>
        <fullName evidence="3">Bacteriophage T5 Orf172 DNA-binding domain-containing protein</fullName>
    </recommendedName>
</protein>
<evidence type="ECO:0000256" key="1">
    <source>
        <dbReference type="SAM" id="MobiDB-lite"/>
    </source>
</evidence>
<feature type="domain" description="Bacteriophage T5 Orf172 DNA-binding" evidence="3">
    <location>
        <begin position="298"/>
        <end position="386"/>
    </location>
</feature>
<feature type="signal peptide" evidence="2">
    <location>
        <begin position="1"/>
        <end position="19"/>
    </location>
</feature>
<organism evidence="4 5">
    <name type="scientific">Phellinidium pouzarii</name>
    <dbReference type="NCBI Taxonomy" id="167371"/>
    <lineage>
        <taxon>Eukaryota</taxon>
        <taxon>Fungi</taxon>
        <taxon>Dikarya</taxon>
        <taxon>Basidiomycota</taxon>
        <taxon>Agaricomycotina</taxon>
        <taxon>Agaricomycetes</taxon>
        <taxon>Hymenochaetales</taxon>
        <taxon>Hymenochaetaceae</taxon>
        <taxon>Phellinidium</taxon>
    </lineage>
</organism>
<proteinExistence type="predicted"/>
<evidence type="ECO:0000313" key="5">
    <source>
        <dbReference type="Proteomes" id="UP000308199"/>
    </source>
</evidence>
<accession>A0A4S4LDT2</accession>
<comment type="caution">
    <text evidence="4">The sequence shown here is derived from an EMBL/GenBank/DDBJ whole genome shotgun (WGS) entry which is preliminary data.</text>
</comment>
<evidence type="ECO:0000256" key="2">
    <source>
        <dbReference type="SAM" id="SignalP"/>
    </source>
</evidence>
<dbReference type="PANTHER" id="PTHR28094">
    <property type="entry name" value="MEIOTICALLY UP-REGULATED GENE 113 PROTEIN"/>
    <property type="match status" value="1"/>
</dbReference>
<name>A0A4S4LDT2_9AGAM</name>
<dbReference type="OrthoDB" id="2417614at2759"/>
<dbReference type="Pfam" id="PF10544">
    <property type="entry name" value="T5orf172"/>
    <property type="match status" value="1"/>
</dbReference>
<keyword evidence="5" id="KW-1185">Reference proteome</keyword>
<dbReference type="InterPro" id="IPR018306">
    <property type="entry name" value="Phage_T5_Orf172_DNA-bd"/>
</dbReference>
<dbReference type="EMBL" id="SGPK01000047">
    <property type="protein sequence ID" value="THH10004.1"/>
    <property type="molecule type" value="Genomic_DNA"/>
</dbReference>
<dbReference type="InterPro" id="IPR053006">
    <property type="entry name" value="Meiosis_regulatory"/>
</dbReference>
<gene>
    <name evidence="4" type="ORF">EW145_g1625</name>
</gene>
<dbReference type="AlphaFoldDB" id="A0A4S4LDT2"/>